<dbReference type="PANTHER" id="PTHR15180:SF1">
    <property type="entry name" value="GENERAL TRANSCRIPTION FACTOR 3C POLYPEPTIDE 1"/>
    <property type="match status" value="1"/>
</dbReference>
<evidence type="ECO:0000259" key="8">
    <source>
        <dbReference type="Pfam" id="PF24101"/>
    </source>
</evidence>
<dbReference type="GO" id="GO:0000127">
    <property type="term" value="C:transcription factor TFIIIC complex"/>
    <property type="evidence" value="ECO:0007669"/>
    <property type="project" value="InterPro"/>
</dbReference>
<feature type="domain" description="B-block binding subunit of TFIIIC" evidence="7">
    <location>
        <begin position="177"/>
        <end position="246"/>
    </location>
</feature>
<keyword evidence="9" id="KW-1185">Reference proteome</keyword>
<evidence type="ECO:0000256" key="5">
    <source>
        <dbReference type="ARBA" id="ARBA00023242"/>
    </source>
</evidence>
<dbReference type="GO" id="GO:0005634">
    <property type="term" value="C:nucleus"/>
    <property type="evidence" value="ECO:0007669"/>
    <property type="project" value="UniProtKB-SubCell"/>
</dbReference>
<dbReference type="RefSeq" id="XP_017301751.1">
    <property type="nucleotide sequence ID" value="XM_017446262.2"/>
</dbReference>
<dbReference type="PaxDb" id="121845-A0A1S4EHQ5"/>
<evidence type="ECO:0000313" key="10">
    <source>
        <dbReference type="RefSeq" id="XP_017301751.1"/>
    </source>
</evidence>
<comment type="subcellular location">
    <subcellularLocation>
        <location evidence="1">Nucleus</location>
    </subcellularLocation>
</comment>
<dbReference type="Pfam" id="PF04182">
    <property type="entry name" value="B-block_TFIIIC"/>
    <property type="match status" value="1"/>
</dbReference>
<dbReference type="KEGG" id="dci:108253039"/>
<dbReference type="InterPro" id="IPR044210">
    <property type="entry name" value="Tfc3-like"/>
</dbReference>
<reference evidence="10" key="1">
    <citation type="submission" date="2025-08" db="UniProtKB">
        <authorList>
            <consortium name="RefSeq"/>
        </authorList>
    </citation>
    <scope>IDENTIFICATION</scope>
</reference>
<evidence type="ECO:0000256" key="2">
    <source>
        <dbReference type="ARBA" id="ARBA00022553"/>
    </source>
</evidence>
<sequence length="1974" mass="227997">MGSEDILEILLEEVSLEGLDGITMQALWLRLETREKAKQKLLDQYWKRFCFDLLKIHPDISIYELPEERGPLSIFDFKEHVDQHTYVYVEPEKDKMPPDIYPYVAINDEKNGIKGSCSTYWTRKNITDETRSMSYDQVCESYEYKLVFVASQQLRTKYLIITKGQFIPTNFDLTFQAYCILERIGRCRHYGCIDISTERIPLAPKDVFYRRKELMSHKLITKQSISKQKKKGIMRYNLYYLTRYHIEHKSKVINLMQTILETLRASSSTDYILPLKHFNDMINISALSVKKLLNYFRLEDKVKEVELPYSQVFPNLPLSQCLTSQNKERQAICIQLLDTDINIEKELNKVFDNIEDEGSEEDDEEEDIEECEEEEKEEDVLETRSQQSFLSLIEALTTVNTVSDLSDSESLVSSPDKVDSCSSDEELAEETMEISFLKRKGFLIENTVPVDMSMRKQMLKVVEQAGFKGCSALHIQKEMKLVRTDIRSLVKHNATYLHTFQKDEGRQRTQHLRLKQYSNSACEEFQQGNSISNSICGTPFKKLKLENKEVTDLNKTISQNSVNPDISIGILQSLNSVRSVLKETVHPRGKSLSKLFSTDLQHYRVKYIIEFFNKNPFIVGYSTILNLIIQNDKDRHVSSTCDKKTVIRMLEKLANEGYIKIVDITFQIDNLINTQKNIRVYAHCDVNTENKDFKKLIETEKLKFSEVKISYTSRAKVQNENHCERKEQFKYRPMKDEKFVAQTEFDSNSIENENTIDFNDQEIEKSQSLIEQSNLKVELKTFESITVEILSNVVKKRTEGDIKQLYPTSLMNDRAADCLEFIQQKRITVGFRDVLNFVIKRDKERNYDARVDHRTIKRLLEKMSCHNFIKCFHIQFKNVKNSAQKDIVVYSVLDMTSECAEFNVILDKERLLFWGENSSQPTKAKAPLSSEYTMLCKFAKMEKMHMLAFYVTYSSVKPVPDQDLARRNLELKTHIKIPANHPVIYNDTDLNDFTFLPTLPPPPLAFPKGFIDFQDFFSLIPIGTLLQSLRTTMFVKELAHYYHDPVKRFYPIKDTSPDAYTILTRQNAGRKNVSSVYQIFSNLALLGLIQFGKKFGTEKEKFAMYINKKSTLVDTTTSKPAYMQLEPQKTGVSKIHYNFFDITQVKKYWQESCHICTNTPLGVRTIAVGQKVKSYKNVIDKPSLAQTVDHYDDPNIILSRDNGQIPGDGLGAAGYDSGIFAHLKRNWASIAKTLTTSAVVKVNRGSTKPSKLFRVETTPQNKRNTGFVERIVNVRKNSKKKKSKPIEKTSALPSSMSTPRTQVKWTNADSDILHIIHALYKTFKVKPCHKLTRDILVKIINKKSRNKDLSARMLLSYYRRVLKITENKERCCVFQAEISHRSQVKNFLLPYIKNHGELGKNQKTEAHRYFFDNVLEIVKNVYEMVVLNKIPMVSNELPTNYDQFLTEYRIMDFKENFTLYPVPNTSNNIKLNVLLNLIHSSLASSSDVKDDNMRHCLFDAYQRYPESLINKAIRILKKCQIIASSKFITQHLQQTRIPNKNPTPLAITRFKLSSKYIYKLNLTEMQFSSIHESFIQFNVLATGCVHNIVQVDSGCFTVLSALLGENNITLDIQVPNTLLLLDPKIEKINKSNKDIVDRYYQLVDHYKVGTMEKNLEEDEDNDDEDYEKEASIPPMNLFNAARLAMYTLKDVLLKEKINAQHVHKLLTLNTCKILLSGVNSIQDQYDKYKSEAYIKKLSEQFIVPKFVQEQMDTIMSSDWEKQVAAFIESKMELGATSEDIRVKYGATLKVKSILDSLVDKRVVIRTGTILPTYVHNKYCRLWLVKTTNKDEIIETAIAPWVHVNGILNRPVLDYMLSVLLSHILFNPGVTLLYLQEHFASIIQPTFIITLLDILVHFQCVSIQVVTIVKSTLFTKGSVYVSRATGLEPSDLIHVEAFPNAALKLGMFIGEKSYDHNFLSIVTSKQADTDFHDTN</sequence>
<dbReference type="GeneID" id="108253039"/>
<gene>
    <name evidence="10" type="primary">LOC108253039</name>
</gene>
<evidence type="ECO:0000256" key="1">
    <source>
        <dbReference type="ARBA" id="ARBA00004123"/>
    </source>
</evidence>
<evidence type="ECO:0000313" key="9">
    <source>
        <dbReference type="Proteomes" id="UP000079169"/>
    </source>
</evidence>
<dbReference type="STRING" id="121845.A0A1S4EHQ5"/>
<dbReference type="GO" id="GO:0006384">
    <property type="term" value="P:transcription initiation at RNA polymerase III promoter"/>
    <property type="evidence" value="ECO:0007669"/>
    <property type="project" value="InterPro"/>
</dbReference>
<protein>
    <submittedName>
        <fullName evidence="10">General transcription factor 3C polypeptide 1</fullName>
    </submittedName>
</protein>
<evidence type="ECO:0000256" key="3">
    <source>
        <dbReference type="ARBA" id="ARBA00023125"/>
    </source>
</evidence>
<dbReference type="PANTHER" id="PTHR15180">
    <property type="entry name" value="GENERAL TRANSCRIPTION FACTOR 3C POLYPEPTIDE 1"/>
    <property type="match status" value="1"/>
</dbReference>
<dbReference type="Pfam" id="PF24101">
    <property type="entry name" value="WHD_GTF3C1"/>
    <property type="match status" value="2"/>
</dbReference>
<name>A0A1S4EHQ5_DIACI</name>
<dbReference type="Proteomes" id="UP000079169">
    <property type="component" value="Unplaced"/>
</dbReference>
<evidence type="ECO:0000256" key="4">
    <source>
        <dbReference type="ARBA" id="ARBA00023163"/>
    </source>
</evidence>
<feature type="domain" description="GTF3C1 extended winged-helix" evidence="8">
    <location>
        <begin position="811"/>
        <end position="887"/>
    </location>
</feature>
<dbReference type="GO" id="GO:0003677">
    <property type="term" value="F:DNA binding"/>
    <property type="evidence" value="ECO:0007669"/>
    <property type="project" value="UniProtKB-KW"/>
</dbReference>
<feature type="domain" description="GTF3C1 extended winged-helix" evidence="8">
    <location>
        <begin position="599"/>
        <end position="704"/>
    </location>
</feature>
<accession>A0A1S4EHQ5</accession>
<evidence type="ECO:0000256" key="6">
    <source>
        <dbReference type="SAM" id="MobiDB-lite"/>
    </source>
</evidence>
<keyword evidence="3" id="KW-0238">DNA-binding</keyword>
<dbReference type="InterPro" id="IPR007309">
    <property type="entry name" value="TFIIIC_Bblock-bd"/>
</dbReference>
<keyword evidence="4" id="KW-0804">Transcription</keyword>
<dbReference type="GO" id="GO:0042791">
    <property type="term" value="P:5S class rRNA transcription by RNA polymerase III"/>
    <property type="evidence" value="ECO:0007669"/>
    <property type="project" value="TreeGrafter"/>
</dbReference>
<dbReference type="InterPro" id="IPR056467">
    <property type="entry name" value="eWH_GTF3C1"/>
</dbReference>
<proteinExistence type="predicted"/>
<dbReference type="OMA" id="IVIMERI"/>
<evidence type="ECO:0000259" key="7">
    <source>
        <dbReference type="Pfam" id="PF04182"/>
    </source>
</evidence>
<keyword evidence="5" id="KW-0539">Nucleus</keyword>
<feature type="region of interest" description="Disordered" evidence="6">
    <location>
        <begin position="1276"/>
        <end position="1298"/>
    </location>
</feature>
<keyword evidence="2" id="KW-0597">Phosphoprotein</keyword>
<organism evidence="9 10">
    <name type="scientific">Diaphorina citri</name>
    <name type="common">Asian citrus psyllid</name>
    <dbReference type="NCBI Taxonomy" id="121845"/>
    <lineage>
        <taxon>Eukaryota</taxon>
        <taxon>Metazoa</taxon>
        <taxon>Ecdysozoa</taxon>
        <taxon>Arthropoda</taxon>
        <taxon>Hexapoda</taxon>
        <taxon>Insecta</taxon>
        <taxon>Pterygota</taxon>
        <taxon>Neoptera</taxon>
        <taxon>Paraneoptera</taxon>
        <taxon>Hemiptera</taxon>
        <taxon>Sternorrhyncha</taxon>
        <taxon>Psylloidea</taxon>
        <taxon>Psyllidae</taxon>
        <taxon>Diaphorininae</taxon>
        <taxon>Diaphorina</taxon>
    </lineage>
</organism>